<keyword evidence="5" id="KW-1185">Reference proteome</keyword>
<feature type="region of interest" description="Disordered" evidence="1">
    <location>
        <begin position="715"/>
        <end position="747"/>
    </location>
</feature>
<dbReference type="RefSeq" id="WP_015884587.1">
    <property type="nucleotide sequence ID" value="NC_012669.1"/>
</dbReference>
<feature type="domain" description="DUF5979" evidence="2">
    <location>
        <begin position="612"/>
        <end position="715"/>
    </location>
</feature>
<feature type="domain" description="DUF5979" evidence="2">
    <location>
        <begin position="370"/>
        <end position="482"/>
    </location>
</feature>
<dbReference type="AlphaFoldDB" id="C5C5Z2"/>
<accession>C5C5Z2</accession>
<feature type="compositionally biased region" description="Pro residues" evidence="1">
    <location>
        <begin position="721"/>
        <end position="734"/>
    </location>
</feature>
<dbReference type="HOGENOM" id="CLU_360821_0_0_11"/>
<dbReference type="InterPro" id="IPR026588">
    <property type="entry name" value="Choice_anch_A"/>
</dbReference>
<evidence type="ECO:0000313" key="5">
    <source>
        <dbReference type="Proteomes" id="UP000007962"/>
    </source>
</evidence>
<reference evidence="4 5" key="1">
    <citation type="journal article" date="2009" name="Stand. Genomic Sci.">
        <title>Complete genome sequence of Beutenbergia cavernae type strain (HKI 0122).</title>
        <authorList>
            <person name="Land M."/>
            <person name="Pukall R."/>
            <person name="Abt B."/>
            <person name="Goker M."/>
            <person name="Rohde M."/>
            <person name="Glavina Del Rio T."/>
            <person name="Tice H."/>
            <person name="Copeland A."/>
            <person name="Cheng J.F."/>
            <person name="Lucas S."/>
            <person name="Chen F."/>
            <person name="Nolan M."/>
            <person name="Bruce D."/>
            <person name="Goodwin L."/>
            <person name="Pitluck S."/>
            <person name="Ivanova N."/>
            <person name="Mavromatis K."/>
            <person name="Ovchinnikova G."/>
            <person name="Pati A."/>
            <person name="Chen A."/>
            <person name="Palaniappan K."/>
            <person name="Hauser L."/>
            <person name="Chang Y.J."/>
            <person name="Jefferies C.C."/>
            <person name="Saunders E."/>
            <person name="Brettin T."/>
            <person name="Detter J.C."/>
            <person name="Han C."/>
            <person name="Chain P."/>
            <person name="Bristow J."/>
            <person name="Eisen J.A."/>
            <person name="Markowitz V."/>
            <person name="Hugenholtz P."/>
            <person name="Kyrpides N.C."/>
            <person name="Klenk H.P."/>
            <person name="Lapidus A."/>
        </authorList>
    </citation>
    <scope>NUCLEOTIDE SEQUENCE [LARGE SCALE GENOMIC DNA]</scope>
    <source>
        <strain evidence="5">ATCC BAA-8 / DSM 12333 / NBRC 16432</strain>
    </source>
</reference>
<evidence type="ECO:0000256" key="1">
    <source>
        <dbReference type="SAM" id="MobiDB-lite"/>
    </source>
</evidence>
<evidence type="ECO:0000259" key="3">
    <source>
        <dbReference type="Pfam" id="PF20597"/>
    </source>
</evidence>
<protein>
    <submittedName>
        <fullName evidence="4">LPXTG-motif cell wall anchor domain protein</fullName>
    </submittedName>
</protein>
<feature type="domain" description="Choice-of-anchor A" evidence="3">
    <location>
        <begin position="74"/>
        <end position="342"/>
    </location>
</feature>
<dbReference type="eggNOG" id="ENOG502ZB4C">
    <property type="taxonomic scope" value="Bacteria"/>
</dbReference>
<sequence>MRSRTRTAQRTLRRRTWAAFGLGACLAVAGYVPVSAVLSPLAPASADPAPECPGDGEMPNGGSVPIFTDNAVAVYVGGDFHAVPDAAESEGLMVVHGDATFDRPGLFDIGVVGAGSGIVPEPGSTMLAVGGDMTLGGQSSVDVGPLVTGGGAVHVGGAVSGEERLTTNGGGLTQNMGPAALLPYDPTSFPADMVTASTTLAAEAVTGTAVAAAPTLTFTSTDPTATLQVFEVDAADLAGISGLAFDGFPDGASIVVNVTGGPVTGFAPLDIRKDGVRVDAFGFPGFGDFASSLLWNFTGTTTVDIAGSSQFMGSILGPNVDLTTETSTNGRVYVGGDYTMAGTGTEHHNFPWNFAFPCDPTPGATPLGSVEITKDVADGTPFENLHFTGGIRCVTADGAIFTTRWGVTVGAVDLHSSLPIGAECEIFENLAAVTQEVDGELLPVDLAGMEWANPVITVDGVVTSTFTVTDAGQIIELNLANTLLGTFDVTKVVDGPDGGYVGDRDFDVDWTCSADAYVDGDPADPAVSDGTIGVADGVTGGPVAGGGEAWFPVGTTCDLSEDLVEEDGDFADEGFRWDGVTIGPAGVTIGADEASPTAVTVTNTYVSTLGGFTVAKVVAGDAASLVPPGTTFTVSFSYDAGAGPVTGELEVPADGTPVIGPDDLPEGTVVTFEEITLPDVAGVTWGTAAITVDGELTNTLTVGAGATGAVVVTNTASTTPAPTPSPTDPGPGPGPGGELPGTGSDVGPLPGVALALLVAGTLAAAIARRRGRAGG</sequence>
<dbReference type="NCBIfam" id="TIGR04215">
    <property type="entry name" value="choice_anch_A"/>
    <property type="match status" value="1"/>
</dbReference>
<dbReference type="KEGG" id="bcv:Bcav_4109"/>
<dbReference type="Pfam" id="PF19407">
    <property type="entry name" value="DUF5979"/>
    <property type="match status" value="3"/>
</dbReference>
<gene>
    <name evidence="4" type="ordered locus">Bcav_4109</name>
</gene>
<evidence type="ECO:0000313" key="4">
    <source>
        <dbReference type="EMBL" id="ACQ82350.1"/>
    </source>
</evidence>
<dbReference type="Pfam" id="PF20597">
    <property type="entry name" value="pAdhesive_15"/>
    <property type="match status" value="1"/>
</dbReference>
<dbReference type="STRING" id="471853.Bcav_4109"/>
<proteinExistence type="predicted"/>
<dbReference type="InterPro" id="IPR046022">
    <property type="entry name" value="DUF5979"/>
</dbReference>
<organism evidence="4 5">
    <name type="scientific">Beutenbergia cavernae (strain ATCC BAA-8 / DSM 12333 / CCUG 43141 / JCM 11478 / NBRC 16432 / NCIMB 13614 / HKI 0122)</name>
    <dbReference type="NCBI Taxonomy" id="471853"/>
    <lineage>
        <taxon>Bacteria</taxon>
        <taxon>Bacillati</taxon>
        <taxon>Actinomycetota</taxon>
        <taxon>Actinomycetes</taxon>
        <taxon>Micrococcales</taxon>
        <taxon>Beutenbergiaceae</taxon>
        <taxon>Beutenbergia</taxon>
    </lineage>
</organism>
<dbReference type="Proteomes" id="UP000007962">
    <property type="component" value="Chromosome"/>
</dbReference>
<name>C5C5Z2_BEUC1</name>
<feature type="region of interest" description="Disordered" evidence="1">
    <location>
        <begin position="44"/>
        <end position="63"/>
    </location>
</feature>
<dbReference type="EMBL" id="CP001618">
    <property type="protein sequence ID" value="ACQ82350.1"/>
    <property type="molecule type" value="Genomic_DNA"/>
</dbReference>
<evidence type="ECO:0000259" key="2">
    <source>
        <dbReference type="Pfam" id="PF19407"/>
    </source>
</evidence>
<feature type="domain" description="DUF5979" evidence="2">
    <location>
        <begin position="487"/>
        <end position="605"/>
    </location>
</feature>